<dbReference type="InterPro" id="IPR005181">
    <property type="entry name" value="SASA"/>
</dbReference>
<dbReference type="Gene3D" id="3.40.50.1110">
    <property type="entry name" value="SGNH hydrolase"/>
    <property type="match status" value="1"/>
</dbReference>
<feature type="chain" id="PRO_5032448737" description="Sialate O-acetylesterase domain-containing protein" evidence="3">
    <location>
        <begin position="20"/>
        <end position="517"/>
    </location>
</feature>
<dbReference type="RefSeq" id="WP_185675231.1">
    <property type="nucleotide sequence ID" value="NZ_JACHVB010000020.1"/>
</dbReference>
<dbReference type="PANTHER" id="PTHR22901:SF0">
    <property type="entry name" value="SIALATE O-ACETYLESTERASE"/>
    <property type="match status" value="1"/>
</dbReference>
<dbReference type="Proteomes" id="UP000546464">
    <property type="component" value="Unassembled WGS sequence"/>
</dbReference>
<evidence type="ECO:0000256" key="1">
    <source>
        <dbReference type="ARBA" id="ARBA00022801"/>
    </source>
</evidence>
<proteinExistence type="predicted"/>
<feature type="signal peptide" evidence="3">
    <location>
        <begin position="1"/>
        <end position="19"/>
    </location>
</feature>
<gene>
    <name evidence="5" type="ORF">H5P28_08240</name>
</gene>
<evidence type="ECO:0000259" key="4">
    <source>
        <dbReference type="Pfam" id="PF03629"/>
    </source>
</evidence>
<evidence type="ECO:0000256" key="2">
    <source>
        <dbReference type="SAM" id="Coils"/>
    </source>
</evidence>
<dbReference type="PANTHER" id="PTHR22901">
    <property type="entry name" value="SIALATE O-ACETYLESTERASE"/>
    <property type="match status" value="1"/>
</dbReference>
<dbReference type="GO" id="GO:0001681">
    <property type="term" value="F:sialate O-acetylesterase activity"/>
    <property type="evidence" value="ECO:0007669"/>
    <property type="project" value="InterPro"/>
</dbReference>
<sequence length="517" mass="57030">MKKLISLLLICVCGASAHAVLKLPRIFSDNMVLQAGEPVKIWGRATAGAGISVRLGEDEASAVADDEGRWSVELGPLTASKAPAVMRIDENGETGVEIANVLVGEVWMTGGQSNMELGIPSTSDWQRIKTEGDYPLIRYFWQPRTTVAAEPQEDFNPESKWLVCTPENLEKYRFHSVAVYFAEALMKDLDTPVGMISSAHGGTPMRAWVDQQTVSESEDFRAIWEDFLKRRDAYDYEAALKQVERTRADYEAKVAAAKAAGKPLPPRPFSISELHKPWPDSPDAFRTPAYLFNGKVAPAAGYTVRGFLWYQGENDAKAPSSATFDAQLKGLIGAWRRAWGDESLPFIFAQLPSYDSSEWEEVRQKQTAVFQNGEHIGMVVLIDEGEEKDIHPKNKTVVGRRMERIALKDVYGRTDINAYGPLIEEVDFQGKTAVLAFDLDGSHLRPVSAATGFEVLAADGTWKPAHAEVSGDSVIVRPEVSGKFTGVRYLYTPWAKPLASVFNTDGLPLAPFVVAQE</sequence>
<dbReference type="GO" id="GO:0005975">
    <property type="term" value="P:carbohydrate metabolic process"/>
    <property type="evidence" value="ECO:0007669"/>
    <property type="project" value="TreeGrafter"/>
</dbReference>
<dbReference type="InterPro" id="IPR036514">
    <property type="entry name" value="SGNH_hydro_sf"/>
</dbReference>
<comment type="caution">
    <text evidence="5">The sequence shown here is derived from an EMBL/GenBank/DDBJ whole genome shotgun (WGS) entry which is preliminary data.</text>
</comment>
<name>A0A842HDF7_9BACT</name>
<organism evidence="5 6">
    <name type="scientific">Ruficoccus amylovorans</name>
    <dbReference type="NCBI Taxonomy" id="1804625"/>
    <lineage>
        <taxon>Bacteria</taxon>
        <taxon>Pseudomonadati</taxon>
        <taxon>Verrucomicrobiota</taxon>
        <taxon>Opitutia</taxon>
        <taxon>Puniceicoccales</taxon>
        <taxon>Cerasicoccaceae</taxon>
        <taxon>Ruficoccus</taxon>
    </lineage>
</organism>
<evidence type="ECO:0000313" key="5">
    <source>
        <dbReference type="EMBL" id="MBC2594250.1"/>
    </source>
</evidence>
<keyword evidence="1" id="KW-0378">Hydrolase</keyword>
<keyword evidence="6" id="KW-1185">Reference proteome</keyword>
<keyword evidence="3" id="KW-0732">Signal</keyword>
<keyword evidence="2" id="KW-0175">Coiled coil</keyword>
<evidence type="ECO:0000313" key="6">
    <source>
        <dbReference type="Proteomes" id="UP000546464"/>
    </source>
</evidence>
<dbReference type="Pfam" id="PF03629">
    <property type="entry name" value="SASA"/>
    <property type="match status" value="2"/>
</dbReference>
<dbReference type="SUPFAM" id="SSF52266">
    <property type="entry name" value="SGNH hydrolase"/>
    <property type="match status" value="1"/>
</dbReference>
<protein>
    <recommendedName>
        <fullName evidence="4">Sialate O-acetylesterase domain-containing protein</fullName>
    </recommendedName>
</protein>
<accession>A0A842HDF7</accession>
<dbReference type="InterPro" id="IPR039329">
    <property type="entry name" value="SIAE"/>
</dbReference>
<feature type="domain" description="Sialate O-acetylesterase" evidence="4">
    <location>
        <begin position="105"/>
        <end position="221"/>
    </location>
</feature>
<feature type="coiled-coil region" evidence="2">
    <location>
        <begin position="233"/>
        <end position="260"/>
    </location>
</feature>
<dbReference type="EMBL" id="JACHVB010000020">
    <property type="protein sequence ID" value="MBC2594250.1"/>
    <property type="molecule type" value="Genomic_DNA"/>
</dbReference>
<reference evidence="5 6" key="1">
    <citation type="submission" date="2020-07" db="EMBL/GenBank/DDBJ databases">
        <authorList>
            <person name="Feng X."/>
        </authorList>
    </citation>
    <scope>NUCLEOTIDE SEQUENCE [LARGE SCALE GENOMIC DNA]</scope>
    <source>
        <strain evidence="5 6">JCM31066</strain>
    </source>
</reference>
<evidence type="ECO:0000256" key="3">
    <source>
        <dbReference type="SAM" id="SignalP"/>
    </source>
</evidence>
<feature type="domain" description="Sialate O-acetylesterase" evidence="4">
    <location>
        <begin position="300"/>
        <end position="384"/>
    </location>
</feature>
<dbReference type="AlphaFoldDB" id="A0A842HDF7"/>